<dbReference type="KEGG" id="nnu:104601800"/>
<dbReference type="PANTHER" id="PTHR31722:SF62">
    <property type="entry name" value="EMB|CAB62433.1"/>
    <property type="match status" value="1"/>
</dbReference>
<feature type="compositionally biased region" description="Polar residues" evidence="1">
    <location>
        <begin position="143"/>
        <end position="161"/>
    </location>
</feature>
<reference evidence="3" key="1">
    <citation type="submission" date="2025-08" db="UniProtKB">
        <authorList>
            <consortium name="RefSeq"/>
        </authorList>
    </citation>
    <scope>IDENTIFICATION</scope>
</reference>
<dbReference type="eggNOG" id="ENOG502RY92">
    <property type="taxonomic scope" value="Eukaryota"/>
</dbReference>
<feature type="compositionally biased region" description="Basic and acidic residues" evidence="1">
    <location>
        <begin position="126"/>
        <end position="140"/>
    </location>
</feature>
<sequence>MACLDMFNSEHQGFCAPVSPRISFSNDFVDAQQMIKYERSSREAPPSSSSDFEFSVSNYSMMTADELFFKGRLLPFKDNCTNQQLQKMTLREELLIDDDDAPPRPPKASNKWKGLLGLKRTHILSKKTDKNDGSMERVVEGKGSSTVAHEQGHVTKTSLVISTDGGPSCRE</sequence>
<dbReference type="OrthoDB" id="1927989at2759"/>
<dbReference type="PANTHER" id="PTHR31722">
    <property type="entry name" value="OS06G0675200 PROTEIN"/>
    <property type="match status" value="1"/>
</dbReference>
<accession>A0A1U8AMD6</accession>
<protein>
    <submittedName>
        <fullName evidence="3">Uncharacterized protein LOC104601800</fullName>
    </submittedName>
</protein>
<gene>
    <name evidence="3" type="primary">LOC104601800</name>
</gene>
<evidence type="ECO:0000313" key="3">
    <source>
        <dbReference type="RefSeq" id="XP_010263574.1"/>
    </source>
</evidence>
<keyword evidence="2" id="KW-1185">Reference proteome</keyword>
<name>A0A1U8AMD6_NELNU</name>
<dbReference type="FunCoup" id="A0A1U8AMD6">
    <property type="interactions" value="414"/>
</dbReference>
<dbReference type="GeneID" id="104601800"/>
<dbReference type="OMA" id="PSFMAPR"/>
<dbReference type="Proteomes" id="UP000189703">
    <property type="component" value="Unplaced"/>
</dbReference>
<dbReference type="RefSeq" id="XP_010263574.1">
    <property type="nucleotide sequence ID" value="XM_010265272.2"/>
</dbReference>
<dbReference type="AlphaFoldDB" id="A0A1U8AMD6"/>
<organism evidence="2 3">
    <name type="scientific">Nelumbo nucifera</name>
    <name type="common">Sacred lotus</name>
    <dbReference type="NCBI Taxonomy" id="4432"/>
    <lineage>
        <taxon>Eukaryota</taxon>
        <taxon>Viridiplantae</taxon>
        <taxon>Streptophyta</taxon>
        <taxon>Embryophyta</taxon>
        <taxon>Tracheophyta</taxon>
        <taxon>Spermatophyta</taxon>
        <taxon>Magnoliopsida</taxon>
        <taxon>Proteales</taxon>
        <taxon>Nelumbonaceae</taxon>
        <taxon>Nelumbo</taxon>
    </lineage>
</organism>
<proteinExistence type="predicted"/>
<feature type="region of interest" description="Disordered" evidence="1">
    <location>
        <begin position="125"/>
        <end position="171"/>
    </location>
</feature>
<evidence type="ECO:0000256" key="1">
    <source>
        <dbReference type="SAM" id="MobiDB-lite"/>
    </source>
</evidence>
<evidence type="ECO:0000313" key="2">
    <source>
        <dbReference type="Proteomes" id="UP000189703"/>
    </source>
</evidence>